<dbReference type="AlphaFoldDB" id="A0A2I0VC91"/>
<name>A0A2I0VC91_9ASPA</name>
<reference evidence="2 3" key="2">
    <citation type="journal article" date="2017" name="Nature">
        <title>The Apostasia genome and the evolution of orchids.</title>
        <authorList>
            <person name="Zhang G.Q."/>
            <person name="Liu K.W."/>
            <person name="Li Z."/>
            <person name="Lohaus R."/>
            <person name="Hsiao Y.Y."/>
            <person name="Niu S.C."/>
            <person name="Wang J.Y."/>
            <person name="Lin Y.C."/>
            <person name="Xu Q."/>
            <person name="Chen L.J."/>
            <person name="Yoshida K."/>
            <person name="Fujiwara S."/>
            <person name="Wang Z.W."/>
            <person name="Zhang Y.Q."/>
            <person name="Mitsuda N."/>
            <person name="Wang M."/>
            <person name="Liu G.H."/>
            <person name="Pecoraro L."/>
            <person name="Huang H.X."/>
            <person name="Xiao X.J."/>
            <person name="Lin M."/>
            <person name="Wu X.Y."/>
            <person name="Wu W.L."/>
            <person name="Chen Y.Y."/>
            <person name="Chang S.B."/>
            <person name="Sakamoto S."/>
            <person name="Ohme-Takagi M."/>
            <person name="Yagi M."/>
            <person name="Zeng S.J."/>
            <person name="Shen C.Y."/>
            <person name="Yeh C.M."/>
            <person name="Luo Y.B."/>
            <person name="Tsai W.C."/>
            <person name="Van de Peer Y."/>
            <person name="Liu Z.J."/>
        </authorList>
    </citation>
    <scope>NUCLEOTIDE SEQUENCE [LARGE SCALE GENOMIC DNA]</scope>
    <source>
        <tissue evidence="2">The whole plant</tissue>
    </source>
</reference>
<reference evidence="2 3" key="1">
    <citation type="journal article" date="2016" name="Sci. Rep.">
        <title>The Dendrobium catenatum Lindl. genome sequence provides insights into polysaccharide synthase, floral development and adaptive evolution.</title>
        <authorList>
            <person name="Zhang G.Q."/>
            <person name="Xu Q."/>
            <person name="Bian C."/>
            <person name="Tsai W.C."/>
            <person name="Yeh C.M."/>
            <person name="Liu K.W."/>
            <person name="Yoshida K."/>
            <person name="Zhang L.S."/>
            <person name="Chang S.B."/>
            <person name="Chen F."/>
            <person name="Shi Y."/>
            <person name="Su Y.Y."/>
            <person name="Zhang Y.Q."/>
            <person name="Chen L.J."/>
            <person name="Yin Y."/>
            <person name="Lin M."/>
            <person name="Huang H."/>
            <person name="Deng H."/>
            <person name="Wang Z.W."/>
            <person name="Zhu S.L."/>
            <person name="Zhao X."/>
            <person name="Deng C."/>
            <person name="Niu S.C."/>
            <person name="Huang J."/>
            <person name="Wang M."/>
            <person name="Liu G.H."/>
            <person name="Yang H.J."/>
            <person name="Xiao X.J."/>
            <person name="Hsiao Y.Y."/>
            <person name="Wu W.L."/>
            <person name="Chen Y.Y."/>
            <person name="Mitsuda N."/>
            <person name="Ohme-Takagi M."/>
            <person name="Luo Y.B."/>
            <person name="Van de Peer Y."/>
            <person name="Liu Z.J."/>
        </authorList>
    </citation>
    <scope>NUCLEOTIDE SEQUENCE [LARGE SCALE GENOMIC DNA]</scope>
    <source>
        <tissue evidence="2">The whole plant</tissue>
    </source>
</reference>
<evidence type="ECO:0000259" key="1">
    <source>
        <dbReference type="PROSITE" id="PS50878"/>
    </source>
</evidence>
<sequence>MNMEWKDTLVVLIPKSSNPSIPSAHRPISLCNSIYKIMAKVFLNRMAIMALKLDMEQAYDSMGWQTLHQVLKWYGFPIMFSNLLMECVVDVRFSIIINGRKSNWISAGSGFRQGCPLSPYLFILCSQLLSSSLEQRGKNLGIRIAPRGPRISHLLYADDVLILSHASTTLAKEMKNIVEDFCKWTGQRVNINKSQVLFGKMVNYSLKKKITKIIGFKEVKEMKYLGVKISLRRNKVTDFQELLSMVMDKLNSWGKKSLSMGGKIALIETSLLSMPNFLITNSLVPKRVLYEIEKLCRSFLWHKSDGSKRMHYVAWNDICKPRSMGGLGLQSPLLRIGALRSRLAWNFIKKK</sequence>
<dbReference type="PANTHER" id="PTHR33116:SF78">
    <property type="entry name" value="OS12G0587133 PROTEIN"/>
    <property type="match status" value="1"/>
</dbReference>
<dbReference type="InterPro" id="IPR000477">
    <property type="entry name" value="RT_dom"/>
</dbReference>
<dbReference type="PROSITE" id="PS50878">
    <property type="entry name" value="RT_POL"/>
    <property type="match status" value="1"/>
</dbReference>
<feature type="domain" description="Reverse transcriptase" evidence="1">
    <location>
        <begin position="1"/>
        <end position="229"/>
    </location>
</feature>
<dbReference type="EMBL" id="KZ503853">
    <property type="protein sequence ID" value="PKU61028.1"/>
    <property type="molecule type" value="Genomic_DNA"/>
</dbReference>
<dbReference type="Proteomes" id="UP000233837">
    <property type="component" value="Unassembled WGS sequence"/>
</dbReference>
<gene>
    <name evidence="2" type="ORF">MA16_Dca024297</name>
</gene>
<dbReference type="STRING" id="906689.A0A2I0VC91"/>
<keyword evidence="3" id="KW-1185">Reference proteome</keyword>
<proteinExistence type="predicted"/>
<accession>A0A2I0VC91</accession>
<evidence type="ECO:0000313" key="3">
    <source>
        <dbReference type="Proteomes" id="UP000233837"/>
    </source>
</evidence>
<protein>
    <submittedName>
        <fullName evidence="2">Ribonuclease H protein</fullName>
    </submittedName>
</protein>
<evidence type="ECO:0000313" key="2">
    <source>
        <dbReference type="EMBL" id="PKU61028.1"/>
    </source>
</evidence>
<dbReference type="PANTHER" id="PTHR33116">
    <property type="entry name" value="REVERSE TRANSCRIPTASE ZINC-BINDING DOMAIN-CONTAINING PROTEIN-RELATED-RELATED"/>
    <property type="match status" value="1"/>
</dbReference>
<dbReference type="InterPro" id="IPR043502">
    <property type="entry name" value="DNA/RNA_pol_sf"/>
</dbReference>
<dbReference type="CDD" id="cd01650">
    <property type="entry name" value="RT_nLTR_like"/>
    <property type="match status" value="1"/>
</dbReference>
<dbReference type="SUPFAM" id="SSF56672">
    <property type="entry name" value="DNA/RNA polymerases"/>
    <property type="match status" value="1"/>
</dbReference>
<organism evidence="2 3">
    <name type="scientific">Dendrobium catenatum</name>
    <dbReference type="NCBI Taxonomy" id="906689"/>
    <lineage>
        <taxon>Eukaryota</taxon>
        <taxon>Viridiplantae</taxon>
        <taxon>Streptophyta</taxon>
        <taxon>Embryophyta</taxon>
        <taxon>Tracheophyta</taxon>
        <taxon>Spermatophyta</taxon>
        <taxon>Magnoliopsida</taxon>
        <taxon>Liliopsida</taxon>
        <taxon>Asparagales</taxon>
        <taxon>Orchidaceae</taxon>
        <taxon>Epidendroideae</taxon>
        <taxon>Malaxideae</taxon>
        <taxon>Dendrobiinae</taxon>
        <taxon>Dendrobium</taxon>
    </lineage>
</organism>
<dbReference type="Pfam" id="PF00078">
    <property type="entry name" value="RVT_1"/>
    <property type="match status" value="1"/>
</dbReference>